<dbReference type="InterPro" id="IPR003265">
    <property type="entry name" value="HhH-GPD_domain"/>
</dbReference>
<dbReference type="PANTHER" id="PTHR10359">
    <property type="entry name" value="A/G-SPECIFIC ADENINE GLYCOSYLASE/ENDONUCLEASE III"/>
    <property type="match status" value="1"/>
</dbReference>
<comment type="function">
    <text evidence="10">DNA repair enzyme that has both DNA N-glycosylase activity and AP-lyase activity. The DNA N-glycosylase activity releases various damaged pyrimidines from DNA by cleaving the N-glycosidic bond, leaving an AP (apurinic/apyrimidinic) site. The AP-lyase activity cleaves the phosphodiester bond 3' to the AP site by a beta-elimination, leaving a 3'-terminal unsaturated sugar and a product with a terminal 5'-phosphate.</text>
</comment>
<dbReference type="RefSeq" id="WP_173584340.1">
    <property type="nucleotide sequence ID" value="NZ_WOTB01000023.1"/>
</dbReference>
<evidence type="ECO:0000256" key="1">
    <source>
        <dbReference type="ARBA" id="ARBA00008343"/>
    </source>
</evidence>
<dbReference type="SUPFAM" id="SSF48150">
    <property type="entry name" value="DNA-glycosylase"/>
    <property type="match status" value="1"/>
</dbReference>
<dbReference type="EMBL" id="WOTB01000023">
    <property type="protein sequence ID" value="NHN85946.1"/>
    <property type="molecule type" value="Genomic_DNA"/>
</dbReference>
<evidence type="ECO:0000256" key="10">
    <source>
        <dbReference type="HAMAP-Rule" id="MF_00942"/>
    </source>
</evidence>
<sequence>MTSTTSRPGPKSTPKSTPPSRKVSPPAAKAAPARIRPASKRKPKAATHAPNGTANAPRNMTKAEIAGFLADLARTWPDAATELKFETPFQLLIATALAAQATDASVNRVTPALFAIAPGPAEMAKLSVEEVGEHIRTIGLWRNKAKNVVALSQALMDRFGGEVPADREALESLPGVGRKTAAVVLNVAFGQAAVPVDTHAFRLANRTGLARGKTVLDVERGLESRIPPDLLRESHHWLILQGRYVCKARRPECWRCAATRNCLYPEKELIPPRRVKD</sequence>
<dbReference type="NCBIfam" id="TIGR01083">
    <property type="entry name" value="nth"/>
    <property type="match status" value="1"/>
</dbReference>
<reference evidence="13 14" key="1">
    <citation type="journal article" date="2020" name="Int. J. Syst. Evol. Microbiol.">
        <title>Novel acetic acid bacteria from cider fermentations: Acetobacter conturbans sp. nov. and Acetobacter fallax sp. nov.</title>
        <authorList>
            <person name="Sombolestani A.S."/>
            <person name="Cleenwerck I."/>
            <person name="Cnockaert M."/>
            <person name="Borremans W."/>
            <person name="Wieme A.D."/>
            <person name="De Vuyst L."/>
            <person name="Vandamme P."/>
        </authorList>
    </citation>
    <scope>NUCLEOTIDE SEQUENCE [LARGE SCALE GENOMIC DNA]</scope>
    <source>
        <strain evidence="13 14">LMG 30640</strain>
    </source>
</reference>
<keyword evidence="4 10" id="KW-0227">DNA damage</keyword>
<dbReference type="InterPro" id="IPR004036">
    <property type="entry name" value="Endonuclease-III-like_CS2"/>
</dbReference>
<gene>
    <name evidence="10 13" type="primary">nth</name>
    <name evidence="13" type="ORF">GOB93_15035</name>
</gene>
<keyword evidence="6 10" id="KW-0408">Iron</keyword>
<evidence type="ECO:0000256" key="8">
    <source>
        <dbReference type="ARBA" id="ARBA00023204"/>
    </source>
</evidence>
<keyword evidence="10" id="KW-0456">Lyase</keyword>
<dbReference type="InterPro" id="IPR011257">
    <property type="entry name" value="DNA_glycosylase"/>
</dbReference>
<feature type="binding site" evidence="10">
    <location>
        <position position="262"/>
    </location>
    <ligand>
        <name>[4Fe-4S] cluster</name>
        <dbReference type="ChEBI" id="CHEBI:49883"/>
    </ligand>
</feature>
<keyword evidence="7 10" id="KW-0411">Iron-sulfur</keyword>
<keyword evidence="13" id="KW-0255">Endonuclease</keyword>
<evidence type="ECO:0000256" key="2">
    <source>
        <dbReference type="ARBA" id="ARBA00022485"/>
    </source>
</evidence>
<keyword evidence="13" id="KW-0540">Nuclease</keyword>
<proteinExistence type="inferred from homology"/>
<comment type="cofactor">
    <cofactor evidence="10">
        <name>[4Fe-4S] cluster</name>
        <dbReference type="ChEBI" id="CHEBI:49883"/>
    </cofactor>
    <text evidence="10">Binds 1 [4Fe-4S] cluster.</text>
</comment>
<keyword evidence="8 10" id="KW-0234">DNA repair</keyword>
<accession>A0ABX0JRZ7</accession>
<dbReference type="InterPro" id="IPR005759">
    <property type="entry name" value="Nth"/>
</dbReference>
<feature type="domain" description="HhH-GPD" evidence="12">
    <location>
        <begin position="97"/>
        <end position="244"/>
    </location>
</feature>
<evidence type="ECO:0000256" key="5">
    <source>
        <dbReference type="ARBA" id="ARBA00022801"/>
    </source>
</evidence>
<dbReference type="Proteomes" id="UP000635278">
    <property type="component" value="Unassembled WGS sequence"/>
</dbReference>
<dbReference type="EC" id="4.2.99.18" evidence="10"/>
<dbReference type="Gene3D" id="1.10.1670.10">
    <property type="entry name" value="Helix-hairpin-Helix base-excision DNA repair enzymes (C-terminal)"/>
    <property type="match status" value="1"/>
</dbReference>
<keyword evidence="2 10" id="KW-0004">4Fe-4S</keyword>
<evidence type="ECO:0000256" key="9">
    <source>
        <dbReference type="ARBA" id="ARBA00023295"/>
    </source>
</evidence>
<dbReference type="PROSITE" id="PS01155">
    <property type="entry name" value="ENDONUCLEASE_III_2"/>
    <property type="match status" value="1"/>
</dbReference>
<feature type="binding site" evidence="10">
    <location>
        <position position="246"/>
    </location>
    <ligand>
        <name>[4Fe-4S] cluster</name>
        <dbReference type="ChEBI" id="CHEBI:49883"/>
    </ligand>
</feature>
<dbReference type="SMART" id="SM00478">
    <property type="entry name" value="ENDO3c"/>
    <property type="match status" value="1"/>
</dbReference>
<dbReference type="Gene3D" id="1.10.340.30">
    <property type="entry name" value="Hypothetical protein, domain 2"/>
    <property type="match status" value="1"/>
</dbReference>
<evidence type="ECO:0000256" key="4">
    <source>
        <dbReference type="ARBA" id="ARBA00022763"/>
    </source>
</evidence>
<evidence type="ECO:0000259" key="12">
    <source>
        <dbReference type="SMART" id="SM00478"/>
    </source>
</evidence>
<feature type="binding site" evidence="10">
    <location>
        <position position="256"/>
    </location>
    <ligand>
        <name>[4Fe-4S] cluster</name>
        <dbReference type="ChEBI" id="CHEBI:49883"/>
    </ligand>
</feature>
<organism evidence="13 14">
    <name type="scientific">Acetobacter musti</name>
    <dbReference type="NCBI Taxonomy" id="864732"/>
    <lineage>
        <taxon>Bacteria</taxon>
        <taxon>Pseudomonadati</taxon>
        <taxon>Pseudomonadota</taxon>
        <taxon>Alphaproteobacteria</taxon>
        <taxon>Acetobacterales</taxon>
        <taxon>Acetobacteraceae</taxon>
        <taxon>Acetobacter</taxon>
    </lineage>
</organism>
<dbReference type="InterPro" id="IPR000445">
    <property type="entry name" value="HhH_motif"/>
</dbReference>
<comment type="similarity">
    <text evidence="1 10">Belongs to the Nth/MutY family.</text>
</comment>
<dbReference type="InterPro" id="IPR023170">
    <property type="entry name" value="HhH_base_excis_C"/>
</dbReference>
<dbReference type="CDD" id="cd00056">
    <property type="entry name" value="ENDO3c"/>
    <property type="match status" value="1"/>
</dbReference>
<keyword evidence="5 10" id="KW-0378">Hydrolase</keyword>
<dbReference type="GO" id="GO:0004519">
    <property type="term" value="F:endonuclease activity"/>
    <property type="evidence" value="ECO:0007669"/>
    <property type="project" value="UniProtKB-KW"/>
</dbReference>
<comment type="catalytic activity">
    <reaction evidence="10">
        <text>2'-deoxyribonucleotide-(2'-deoxyribose 5'-phosphate)-2'-deoxyribonucleotide-DNA = a 3'-end 2'-deoxyribonucleotide-(2,3-dehydro-2,3-deoxyribose 5'-phosphate)-DNA + a 5'-end 5'-phospho-2'-deoxyribonucleoside-DNA + H(+)</text>
        <dbReference type="Rhea" id="RHEA:66592"/>
        <dbReference type="Rhea" id="RHEA-COMP:13180"/>
        <dbReference type="Rhea" id="RHEA-COMP:16897"/>
        <dbReference type="Rhea" id="RHEA-COMP:17067"/>
        <dbReference type="ChEBI" id="CHEBI:15378"/>
        <dbReference type="ChEBI" id="CHEBI:136412"/>
        <dbReference type="ChEBI" id="CHEBI:157695"/>
        <dbReference type="ChEBI" id="CHEBI:167181"/>
        <dbReference type="EC" id="4.2.99.18"/>
    </reaction>
</comment>
<evidence type="ECO:0000256" key="11">
    <source>
        <dbReference type="SAM" id="MobiDB-lite"/>
    </source>
</evidence>
<comment type="caution">
    <text evidence="13">The sequence shown here is derived from an EMBL/GenBank/DDBJ whole genome shotgun (WGS) entry which is preliminary data.</text>
</comment>
<dbReference type="Pfam" id="PF00633">
    <property type="entry name" value="HHH"/>
    <property type="match status" value="1"/>
</dbReference>
<evidence type="ECO:0000256" key="6">
    <source>
        <dbReference type="ARBA" id="ARBA00023004"/>
    </source>
</evidence>
<dbReference type="Pfam" id="PF00730">
    <property type="entry name" value="HhH-GPD"/>
    <property type="match status" value="1"/>
</dbReference>
<keyword evidence="10" id="KW-0238">DNA-binding</keyword>
<dbReference type="PANTHER" id="PTHR10359:SF18">
    <property type="entry name" value="ENDONUCLEASE III"/>
    <property type="match status" value="1"/>
</dbReference>
<evidence type="ECO:0000313" key="14">
    <source>
        <dbReference type="Proteomes" id="UP000635278"/>
    </source>
</evidence>
<keyword evidence="9 10" id="KW-0326">Glycosidase</keyword>
<evidence type="ECO:0000313" key="13">
    <source>
        <dbReference type="EMBL" id="NHN85946.1"/>
    </source>
</evidence>
<protein>
    <recommendedName>
        <fullName evidence="10">Endonuclease III</fullName>
        <ecNumber evidence="10">4.2.99.18</ecNumber>
    </recommendedName>
    <alternativeName>
        <fullName evidence="10">DNA-(apurinic or apyrimidinic site) lyase</fullName>
    </alternativeName>
</protein>
<feature type="binding site" evidence="10">
    <location>
        <position position="253"/>
    </location>
    <ligand>
        <name>[4Fe-4S] cluster</name>
        <dbReference type="ChEBI" id="CHEBI:49883"/>
    </ligand>
</feature>
<name>A0ABX0JRZ7_9PROT</name>
<evidence type="ECO:0000256" key="3">
    <source>
        <dbReference type="ARBA" id="ARBA00022723"/>
    </source>
</evidence>
<feature type="compositionally biased region" description="Low complexity" evidence="11">
    <location>
        <begin position="1"/>
        <end position="36"/>
    </location>
</feature>
<dbReference type="HAMAP" id="MF_00942">
    <property type="entry name" value="Nth"/>
    <property type="match status" value="1"/>
</dbReference>
<feature type="region of interest" description="Disordered" evidence="11">
    <location>
        <begin position="1"/>
        <end position="59"/>
    </location>
</feature>
<keyword evidence="14" id="KW-1185">Reference proteome</keyword>
<keyword evidence="3 10" id="KW-0479">Metal-binding</keyword>
<evidence type="ECO:0000256" key="7">
    <source>
        <dbReference type="ARBA" id="ARBA00023014"/>
    </source>
</evidence>